<feature type="transmembrane region" description="Helical" evidence="1">
    <location>
        <begin position="956"/>
        <end position="975"/>
    </location>
</feature>
<proteinExistence type="predicted"/>
<dbReference type="InterPro" id="IPR027463">
    <property type="entry name" value="AcrB_DN_DC_subdom"/>
</dbReference>
<dbReference type="RefSeq" id="WP_111548284.1">
    <property type="nucleotide sequence ID" value="NZ_MZXV01000076.1"/>
</dbReference>
<keyword evidence="1" id="KW-0472">Membrane</keyword>
<feature type="transmembrane region" description="Helical" evidence="1">
    <location>
        <begin position="337"/>
        <end position="356"/>
    </location>
</feature>
<feature type="transmembrane region" description="Helical" evidence="1">
    <location>
        <begin position="907"/>
        <end position="928"/>
    </location>
</feature>
<feature type="transmembrane region" description="Helical" evidence="1">
    <location>
        <begin position="513"/>
        <end position="537"/>
    </location>
</feature>
<feature type="transmembrane region" description="Helical" evidence="1">
    <location>
        <begin position="853"/>
        <end position="874"/>
    </location>
</feature>
<evidence type="ECO:0000313" key="2">
    <source>
        <dbReference type="EMBL" id="PZV33997.1"/>
    </source>
</evidence>
<name>A0A2W7BTV0_9HYPH</name>
<feature type="transmembrane region" description="Helical" evidence="1">
    <location>
        <begin position="390"/>
        <end position="413"/>
    </location>
</feature>
<organism evidence="2 3">
    <name type="scientific">Mesorhizobium kowhaii</name>
    <dbReference type="NCBI Taxonomy" id="1300272"/>
    <lineage>
        <taxon>Bacteria</taxon>
        <taxon>Pseudomonadati</taxon>
        <taxon>Pseudomonadota</taxon>
        <taxon>Alphaproteobacteria</taxon>
        <taxon>Hyphomicrobiales</taxon>
        <taxon>Phyllobacteriaceae</taxon>
        <taxon>Mesorhizobium</taxon>
    </lineage>
</organism>
<dbReference type="Proteomes" id="UP000248616">
    <property type="component" value="Unassembled WGS sequence"/>
</dbReference>
<dbReference type="EMBL" id="MZXV01000076">
    <property type="protein sequence ID" value="PZV33997.1"/>
    <property type="molecule type" value="Genomic_DNA"/>
</dbReference>
<evidence type="ECO:0000256" key="1">
    <source>
        <dbReference type="SAM" id="Phobius"/>
    </source>
</evidence>
<dbReference type="Pfam" id="PF00873">
    <property type="entry name" value="ACR_tran"/>
    <property type="match status" value="1"/>
</dbReference>
<dbReference type="InterPro" id="IPR001036">
    <property type="entry name" value="Acrflvin-R"/>
</dbReference>
<feature type="transmembrane region" description="Helical" evidence="1">
    <location>
        <begin position="981"/>
        <end position="1005"/>
    </location>
</feature>
<reference evidence="3" key="1">
    <citation type="submission" date="2017-03" db="EMBL/GenBank/DDBJ databases">
        <authorList>
            <person name="Safronova V.I."/>
            <person name="Sazanova A.L."/>
            <person name="Chirak E.R."/>
        </authorList>
    </citation>
    <scope>NUCLEOTIDE SEQUENCE [LARGE SCALE GENOMIC DNA]</scope>
    <source>
        <strain evidence="3">Ach-343</strain>
    </source>
</reference>
<keyword evidence="1" id="KW-1133">Transmembrane helix</keyword>
<protein>
    <submittedName>
        <fullName evidence="2">ACR family transporter</fullName>
    </submittedName>
</protein>
<dbReference type="PANTHER" id="PTHR32063:SF64">
    <property type="entry name" value="ACRB_ACRD_ACRF FAMILY PROTEIN"/>
    <property type="match status" value="1"/>
</dbReference>
<dbReference type="Gene3D" id="3.30.70.1440">
    <property type="entry name" value="Multidrug efflux transporter AcrB pore domain"/>
    <property type="match status" value="1"/>
</dbReference>
<keyword evidence="3" id="KW-1185">Reference proteome</keyword>
<feature type="transmembrane region" description="Helical" evidence="1">
    <location>
        <begin position="425"/>
        <end position="449"/>
    </location>
</feature>
<dbReference type="AlphaFoldDB" id="A0A2W7BTV0"/>
<dbReference type="SUPFAM" id="SSF82866">
    <property type="entry name" value="Multidrug efflux transporter AcrB transmembrane domain"/>
    <property type="match status" value="2"/>
</dbReference>
<dbReference type="Gene3D" id="1.20.1640.10">
    <property type="entry name" value="Multidrug efflux transporter AcrB transmembrane domain"/>
    <property type="match status" value="2"/>
</dbReference>
<feature type="transmembrane region" description="Helical" evidence="1">
    <location>
        <begin position="461"/>
        <end position="492"/>
    </location>
</feature>
<feature type="transmembrane region" description="Helical" evidence="1">
    <location>
        <begin position="881"/>
        <end position="901"/>
    </location>
</feature>
<dbReference type="SUPFAM" id="SSF82693">
    <property type="entry name" value="Multidrug efflux transporter AcrB pore domain, PN1, PN2, PC1 and PC2 subdomains"/>
    <property type="match status" value="2"/>
</dbReference>
<dbReference type="SUPFAM" id="SSF82714">
    <property type="entry name" value="Multidrug efflux transporter AcrB TolC docking domain, DN and DC subdomains"/>
    <property type="match status" value="2"/>
</dbReference>
<dbReference type="Gene3D" id="3.30.70.1320">
    <property type="entry name" value="Multidrug efflux transporter AcrB pore domain like"/>
    <property type="match status" value="1"/>
</dbReference>
<feature type="transmembrane region" description="Helical" evidence="1">
    <location>
        <begin position="363"/>
        <end position="384"/>
    </location>
</feature>
<dbReference type="PRINTS" id="PR00702">
    <property type="entry name" value="ACRIFLAVINRP"/>
</dbReference>
<dbReference type="OrthoDB" id="9798415at2"/>
<sequence>MNRFNLSAWAIAHRSVVYYLMLAILVLGIGAYMQLGRNEDPAFTIKTMVVQAKWPGATLDDTLHQVTERLERKLQETPHLDYLKSYTKAGESTVFVYLKGSTAPKTVTDTWYQVRKKVHDIELTLPQGVIGPVADDEFGDTYGIIYGFTADGFSNRELRDYVEDIRSRLLQVPDVAKVNLIGAQPERIYIEFSPQKLAGYGLTADTLTTALQAQNVVVPSGEIVTDQEGVKLQVSGALKSEKDILAVNFAVGDRIIRLADIAQVRREDANPPDPIFRINGKPGLGLGISMREGGDVLALGHNIEETIQELKKDLPVGIEPTMVADQPETVHHAIGEFMEALVEAIAIVLVVSVLSLGFRAGSVVAISIPLVLAAVFAAMMVLGIDLQRISLGALIIALGLLVDDAMITVETMVSRLERGDDKPTAAVFAYASTAMPRLTGTLVTVAGFVPVGFARSSAGEYTFSLFAVVALSLLASWVVSGLFAPVIGVALLGQPKHSHSETLSAPMRMFKRALLAAMRAKWITILVTAGLFAAALAGTRLIPEQFFPSSDRPELLVDLKLQDNASILATRDVVQQFDEIVAADPDVEHFSTYVGQGAIRFYLPLDVALANPFFAQSVIVTKGLKEREQVRARLEKALATRFPQVVARVNPLELGPPVGWPVKYRVDGPDPEQVRKIAMQLADVVGKTAGVRNVNFDWVEPSRVMRIHVDQDQARQLGLSSAVVATALNAVVSGTTVTQVRDDIYLVDVVARAEQTQRTSLESLRSLQIPLPGGRVVPLRQIASFDYSQEYPIVWRRDRVPTLTVQADVVPGVLPSTAVKAIQPQLDTFAATLPSGYHIATGGSVEESGTSQASVMAVLPAMGLLVLTILMFQLQSFQRMFLVLSVAPLGMIGVVAALLLAQAPLGFVAILGVLALTGMIARNSVILIDQIETERRTGIHPWEAVVTATIHRTRPILLTAAAASLGMVPIAPTVFWGPMAFAIIGGLLVATVLTLIFLPALYVAWFRISEPGPAEVAAETAETGNLVLQA</sequence>
<dbReference type="GO" id="GO:0042910">
    <property type="term" value="F:xenobiotic transmembrane transporter activity"/>
    <property type="evidence" value="ECO:0007669"/>
    <property type="project" value="TreeGrafter"/>
</dbReference>
<accession>A0A2W7BTV0</accession>
<dbReference type="Gene3D" id="3.30.2090.10">
    <property type="entry name" value="Multidrug efflux transporter AcrB TolC docking domain, DN and DC subdomains"/>
    <property type="match status" value="2"/>
</dbReference>
<evidence type="ECO:0000313" key="3">
    <source>
        <dbReference type="Proteomes" id="UP000248616"/>
    </source>
</evidence>
<dbReference type="PANTHER" id="PTHR32063">
    <property type="match status" value="1"/>
</dbReference>
<dbReference type="GO" id="GO:0005886">
    <property type="term" value="C:plasma membrane"/>
    <property type="evidence" value="ECO:0007669"/>
    <property type="project" value="TreeGrafter"/>
</dbReference>
<dbReference type="Gene3D" id="3.30.70.1430">
    <property type="entry name" value="Multidrug efflux transporter AcrB pore domain"/>
    <property type="match status" value="2"/>
</dbReference>
<feature type="transmembrane region" description="Helical" evidence="1">
    <location>
        <begin position="16"/>
        <end position="35"/>
    </location>
</feature>
<comment type="caution">
    <text evidence="2">The sequence shown here is derived from an EMBL/GenBank/DDBJ whole genome shotgun (WGS) entry which is preliminary data.</text>
</comment>
<gene>
    <name evidence="2" type="ORF">B5V02_33335</name>
</gene>
<keyword evidence="1" id="KW-0812">Transmembrane</keyword>